<feature type="transmembrane region" description="Helical" evidence="2">
    <location>
        <begin position="461"/>
        <end position="481"/>
    </location>
</feature>
<dbReference type="InterPro" id="IPR042381">
    <property type="entry name" value="CD96"/>
</dbReference>
<dbReference type="InterPro" id="IPR013106">
    <property type="entry name" value="Ig_V-set"/>
</dbReference>
<feature type="compositionally biased region" description="Polar residues" evidence="1">
    <location>
        <begin position="272"/>
        <end position="289"/>
    </location>
</feature>
<name>A0ABD0XA25_UMBPY</name>
<dbReference type="PANTHER" id="PTHR15317:SF1">
    <property type="entry name" value="T-CELL SURFACE PROTEIN TACTILE"/>
    <property type="match status" value="1"/>
</dbReference>
<dbReference type="Pfam" id="PF13895">
    <property type="entry name" value="Ig_2"/>
    <property type="match status" value="1"/>
</dbReference>
<dbReference type="PROSITE" id="PS50835">
    <property type="entry name" value="IG_LIKE"/>
    <property type="match status" value="2"/>
</dbReference>
<dbReference type="SUPFAM" id="SSF48726">
    <property type="entry name" value="Immunoglobulin"/>
    <property type="match status" value="2"/>
</dbReference>
<protein>
    <recommendedName>
        <fullName evidence="4">Ig-like domain-containing protein</fullName>
    </recommendedName>
</protein>
<proteinExistence type="predicted"/>
<comment type="caution">
    <text evidence="5">The sequence shown here is derived from an EMBL/GenBank/DDBJ whole genome shotgun (WGS) entry which is preliminary data.</text>
</comment>
<dbReference type="Proteomes" id="UP001557470">
    <property type="component" value="Unassembled WGS sequence"/>
</dbReference>
<feature type="compositionally biased region" description="Low complexity" evidence="1">
    <location>
        <begin position="290"/>
        <end position="299"/>
    </location>
</feature>
<dbReference type="AlphaFoldDB" id="A0ABD0XA25"/>
<evidence type="ECO:0000256" key="1">
    <source>
        <dbReference type="SAM" id="MobiDB-lite"/>
    </source>
</evidence>
<keyword evidence="6" id="KW-1185">Reference proteome</keyword>
<dbReference type="CDD" id="cd00096">
    <property type="entry name" value="Ig"/>
    <property type="match status" value="1"/>
</dbReference>
<evidence type="ECO:0000313" key="6">
    <source>
        <dbReference type="Proteomes" id="UP001557470"/>
    </source>
</evidence>
<feature type="region of interest" description="Disordered" evidence="1">
    <location>
        <begin position="272"/>
        <end position="299"/>
    </location>
</feature>
<sequence>MAATLRGTVFTFLLLSFISQGFHSFEVFHHENVKAVVGQNISLPCILQKKKGATTSISQMEWRKKGEPEDHRLVVYHPTFGESRTATNVRLILEKDGQNTIGSFLIMKAVEKSDNGRYICEITAYPNGSIRKVTRLAVKDLNDIIKCSSNETIEAEYGQNVTVDCLADGFPNTTYTWTKDNKWISDEASLVLLSVTESYAGVYTLTVTVDDTELVKKMRFNIIMLSTTTKLDKTERITITQSDKAYTTYSPRNVTLSTWLLRTGSNISGPTYTSVNITRPSATRTSVTSETTEPGRGTRIGITTDTLTPFTMQELNSTVSMTTSVIRQINTTTDMSVGTEVGLNHSDVSGSTHNPTGVPSMDQSGSTYPSMDQSGSTYPSMDQSGSTYPSMVQSNNLTSDRGQGNSSKAQTSTVQELPVTTTLFPKKNTLAGAESATIISFCPDCNGNGVITAKGASSQRYVMVSVIIPFLALLILVGFLYRRHIIQKRMDMPPPFKPPPPPVKYSFLKSEDLPLTDIVI</sequence>
<reference evidence="5 6" key="1">
    <citation type="submission" date="2024-06" db="EMBL/GenBank/DDBJ databases">
        <authorList>
            <person name="Pan Q."/>
            <person name="Wen M."/>
            <person name="Jouanno E."/>
            <person name="Zahm M."/>
            <person name="Klopp C."/>
            <person name="Cabau C."/>
            <person name="Louis A."/>
            <person name="Berthelot C."/>
            <person name="Parey E."/>
            <person name="Roest Crollius H."/>
            <person name="Montfort J."/>
            <person name="Robinson-Rechavi M."/>
            <person name="Bouchez O."/>
            <person name="Lampietro C."/>
            <person name="Lopez Roques C."/>
            <person name="Donnadieu C."/>
            <person name="Postlethwait J."/>
            <person name="Bobe J."/>
            <person name="Verreycken H."/>
            <person name="Guiguen Y."/>
        </authorList>
    </citation>
    <scope>NUCLEOTIDE SEQUENCE [LARGE SCALE GENOMIC DNA]</scope>
    <source>
        <strain evidence="5">Up_M1</strain>
        <tissue evidence="5">Testis</tissue>
    </source>
</reference>
<keyword evidence="3" id="KW-0732">Signal</keyword>
<dbReference type="EMBL" id="JAGEUA010000003">
    <property type="protein sequence ID" value="KAL0994954.1"/>
    <property type="molecule type" value="Genomic_DNA"/>
</dbReference>
<dbReference type="InterPro" id="IPR036179">
    <property type="entry name" value="Ig-like_dom_sf"/>
</dbReference>
<feature type="region of interest" description="Disordered" evidence="1">
    <location>
        <begin position="339"/>
        <end position="414"/>
    </location>
</feature>
<dbReference type="InterPro" id="IPR007110">
    <property type="entry name" value="Ig-like_dom"/>
</dbReference>
<dbReference type="Gene3D" id="2.60.40.10">
    <property type="entry name" value="Immunoglobulins"/>
    <property type="match status" value="2"/>
</dbReference>
<dbReference type="PANTHER" id="PTHR15317">
    <property type="entry name" value="T-CELL SURFACE PROTEIN TACTILE"/>
    <property type="match status" value="1"/>
</dbReference>
<gene>
    <name evidence="5" type="ORF">UPYG_G00129900</name>
</gene>
<feature type="signal peptide" evidence="3">
    <location>
        <begin position="1"/>
        <end position="24"/>
    </location>
</feature>
<keyword evidence="2" id="KW-0472">Membrane</keyword>
<feature type="compositionally biased region" description="Polar residues" evidence="1">
    <location>
        <begin position="346"/>
        <end position="414"/>
    </location>
</feature>
<dbReference type="InterPro" id="IPR003599">
    <property type="entry name" value="Ig_sub"/>
</dbReference>
<dbReference type="Pfam" id="PF07686">
    <property type="entry name" value="V-set"/>
    <property type="match status" value="1"/>
</dbReference>
<feature type="chain" id="PRO_5044751471" description="Ig-like domain-containing protein" evidence="3">
    <location>
        <begin position="25"/>
        <end position="520"/>
    </location>
</feature>
<dbReference type="SMART" id="SM00409">
    <property type="entry name" value="IG"/>
    <property type="match status" value="2"/>
</dbReference>
<evidence type="ECO:0000259" key="4">
    <source>
        <dbReference type="PROSITE" id="PS50835"/>
    </source>
</evidence>
<dbReference type="InterPro" id="IPR013783">
    <property type="entry name" value="Ig-like_fold"/>
</dbReference>
<dbReference type="SMART" id="SM00408">
    <property type="entry name" value="IGc2"/>
    <property type="match status" value="2"/>
</dbReference>
<organism evidence="5 6">
    <name type="scientific">Umbra pygmaea</name>
    <name type="common">Eastern mudminnow</name>
    <dbReference type="NCBI Taxonomy" id="75934"/>
    <lineage>
        <taxon>Eukaryota</taxon>
        <taxon>Metazoa</taxon>
        <taxon>Chordata</taxon>
        <taxon>Craniata</taxon>
        <taxon>Vertebrata</taxon>
        <taxon>Euteleostomi</taxon>
        <taxon>Actinopterygii</taxon>
        <taxon>Neopterygii</taxon>
        <taxon>Teleostei</taxon>
        <taxon>Protacanthopterygii</taxon>
        <taxon>Esociformes</taxon>
        <taxon>Umbridae</taxon>
        <taxon>Umbra</taxon>
    </lineage>
</organism>
<evidence type="ECO:0000313" key="5">
    <source>
        <dbReference type="EMBL" id="KAL0994954.1"/>
    </source>
</evidence>
<dbReference type="InterPro" id="IPR003598">
    <property type="entry name" value="Ig_sub2"/>
</dbReference>
<accession>A0ABD0XA25</accession>
<feature type="domain" description="Ig-like" evidence="4">
    <location>
        <begin position="158"/>
        <end position="215"/>
    </location>
</feature>
<feature type="domain" description="Ig-like" evidence="4">
    <location>
        <begin position="38"/>
        <end position="137"/>
    </location>
</feature>
<keyword evidence="2" id="KW-0812">Transmembrane</keyword>
<evidence type="ECO:0000256" key="2">
    <source>
        <dbReference type="SAM" id="Phobius"/>
    </source>
</evidence>
<keyword evidence="2" id="KW-1133">Transmembrane helix</keyword>
<evidence type="ECO:0000256" key="3">
    <source>
        <dbReference type="SAM" id="SignalP"/>
    </source>
</evidence>